<evidence type="ECO:0000313" key="3">
    <source>
        <dbReference type="EMBL" id="KCV67681.1"/>
    </source>
</evidence>
<gene>
    <name evidence="3" type="ORF">H696_05791</name>
</gene>
<dbReference type="Proteomes" id="UP000030693">
    <property type="component" value="Unassembled WGS sequence"/>
</dbReference>
<name>A0A058Z0L8_FONAL</name>
<feature type="region of interest" description="Disordered" evidence="1">
    <location>
        <begin position="137"/>
        <end position="194"/>
    </location>
</feature>
<dbReference type="RefSeq" id="XP_009497865.1">
    <property type="nucleotide sequence ID" value="XM_009499590.1"/>
</dbReference>
<keyword evidence="2" id="KW-0472">Membrane</keyword>
<proteinExistence type="predicted"/>
<keyword evidence="4" id="KW-1185">Reference proteome</keyword>
<sequence>MFAPPGTEGARPRTMRFGLMAAPGAGGDADAPSAADLQGATTSQSMESQLGLLSAPTATLPVWLQSPGCEQFIGQPLRQLVLQQALARLESAPATGALLREWSCHRPAGPKLSPEHHALSGLSLAGSSRALLSPRSADGLSLAEEDPLHPGSIPLEPLYQDGPLVGPLDEEDPPMAARAPLPTPASRRAAATPPPDDGASFAGFLGFVFRGEWLPQRQRGGAASIDRPNRLSLGLPLLGRPTRAYILRLRLAGIGLLMLDVALLLASIFLAVSSQPGTGWLLTDPARRALVSFWWSREHEPGGWTPSHRYVLFAGMFISILSAGLFLWQPPLPFSRVYGDSVDPRGPASGADEVALAADLGPDLVDAGPIGPYGSMDRPPQGKSFYGRGHRQLARARQFARGLDARGHRDPGAILTMTHVFDAACTLGFCLLFVQASVVLLRPLAWTHIARGVILLVAGTCLTSYQHHAGGSAVSWRLAAPMPPTR</sequence>
<dbReference type="GeneID" id="20530516"/>
<feature type="region of interest" description="Disordered" evidence="1">
    <location>
        <begin position="1"/>
        <end position="43"/>
    </location>
</feature>
<evidence type="ECO:0000313" key="4">
    <source>
        <dbReference type="Proteomes" id="UP000030693"/>
    </source>
</evidence>
<dbReference type="AlphaFoldDB" id="A0A058Z0L8"/>
<feature type="compositionally biased region" description="Low complexity" evidence="1">
    <location>
        <begin position="176"/>
        <end position="191"/>
    </location>
</feature>
<reference evidence="3" key="1">
    <citation type="submission" date="2013-04" db="EMBL/GenBank/DDBJ databases">
        <title>The Genome Sequence of Fonticula alba ATCC 38817.</title>
        <authorList>
            <consortium name="The Broad Institute Genomics Platform"/>
            <person name="Russ C."/>
            <person name="Cuomo C."/>
            <person name="Burger G."/>
            <person name="Gray M.W."/>
            <person name="Holland P.W.H."/>
            <person name="King N."/>
            <person name="Lang F.B.F."/>
            <person name="Roger A.J."/>
            <person name="Ruiz-Trillo I."/>
            <person name="Brown M."/>
            <person name="Walker B."/>
            <person name="Young S."/>
            <person name="Zeng Q."/>
            <person name="Gargeya S."/>
            <person name="Fitzgerald M."/>
            <person name="Haas B."/>
            <person name="Abouelleil A."/>
            <person name="Allen A.W."/>
            <person name="Alvarado L."/>
            <person name="Arachchi H.M."/>
            <person name="Berlin A.M."/>
            <person name="Chapman S.B."/>
            <person name="Gainer-Dewar J."/>
            <person name="Goldberg J."/>
            <person name="Griggs A."/>
            <person name="Gujja S."/>
            <person name="Hansen M."/>
            <person name="Howarth C."/>
            <person name="Imamovic A."/>
            <person name="Ireland A."/>
            <person name="Larimer J."/>
            <person name="McCowan C."/>
            <person name="Murphy C."/>
            <person name="Pearson M."/>
            <person name="Poon T.W."/>
            <person name="Priest M."/>
            <person name="Roberts A."/>
            <person name="Saif S."/>
            <person name="Shea T."/>
            <person name="Sisk P."/>
            <person name="Sykes S."/>
            <person name="Wortman J."/>
            <person name="Nusbaum C."/>
            <person name="Birren B."/>
        </authorList>
    </citation>
    <scope>NUCLEOTIDE SEQUENCE [LARGE SCALE GENOMIC DNA]</scope>
    <source>
        <strain evidence="3">ATCC 38817</strain>
    </source>
</reference>
<feature type="transmembrane region" description="Helical" evidence="2">
    <location>
        <begin position="249"/>
        <end position="272"/>
    </location>
</feature>
<dbReference type="EMBL" id="KB932214">
    <property type="protein sequence ID" value="KCV67681.1"/>
    <property type="molecule type" value="Genomic_DNA"/>
</dbReference>
<evidence type="ECO:0000256" key="1">
    <source>
        <dbReference type="SAM" id="MobiDB-lite"/>
    </source>
</evidence>
<organism evidence="3">
    <name type="scientific">Fonticula alba</name>
    <name type="common">Slime mold</name>
    <dbReference type="NCBI Taxonomy" id="691883"/>
    <lineage>
        <taxon>Eukaryota</taxon>
        <taxon>Rotosphaerida</taxon>
        <taxon>Fonticulaceae</taxon>
        <taxon>Fonticula</taxon>
    </lineage>
</organism>
<feature type="transmembrane region" description="Helical" evidence="2">
    <location>
        <begin position="310"/>
        <end position="328"/>
    </location>
</feature>
<accession>A0A058Z0L8</accession>
<evidence type="ECO:0000256" key="2">
    <source>
        <dbReference type="SAM" id="Phobius"/>
    </source>
</evidence>
<keyword evidence="2" id="KW-1133">Transmembrane helix</keyword>
<keyword evidence="2" id="KW-0812">Transmembrane</keyword>
<protein>
    <submittedName>
        <fullName evidence="3">Uncharacterized protein</fullName>
    </submittedName>
</protein>